<keyword evidence="8 12" id="KW-0812">Transmembrane</keyword>
<keyword evidence="10 12" id="KW-1133">Transmembrane helix</keyword>
<evidence type="ECO:0000256" key="9">
    <source>
        <dbReference type="ARBA" id="ARBA00022748"/>
    </source>
</evidence>
<comment type="function">
    <text evidence="1 12">Required for the export of heme to the periplasm for the biogenesis of c-type cytochromes.</text>
</comment>
<evidence type="ECO:0000256" key="10">
    <source>
        <dbReference type="ARBA" id="ARBA00022989"/>
    </source>
</evidence>
<proteinExistence type="inferred from homology"/>
<accession>A0ABX0YFL6</accession>
<dbReference type="EMBL" id="JAAVJI010000004">
    <property type="protein sequence ID" value="NJP00994.1"/>
    <property type="molecule type" value="Genomic_DNA"/>
</dbReference>
<sequence length="58" mass="6824">MSFSTWGDFLAMGHHGLYVWSAYGCCALVLLWNLMVPLRARRRLLDEEARRVRRSKAR</sequence>
<dbReference type="PANTHER" id="PTHR37531:SF1">
    <property type="entry name" value="HEME EXPORTER PROTEIN D"/>
    <property type="match status" value="1"/>
</dbReference>
<gene>
    <name evidence="13" type="primary">ccmD</name>
    <name evidence="13" type="ORF">HBH25_08965</name>
</gene>
<dbReference type="NCBIfam" id="TIGR03141">
    <property type="entry name" value="cytochro_ccmD"/>
    <property type="match status" value="1"/>
</dbReference>
<evidence type="ECO:0000256" key="11">
    <source>
        <dbReference type="ARBA" id="ARBA00023136"/>
    </source>
</evidence>
<protein>
    <recommendedName>
        <fullName evidence="4 12">Heme exporter protein D</fullName>
    </recommendedName>
</protein>
<dbReference type="InterPro" id="IPR007078">
    <property type="entry name" value="Haem_export_protD_CcmD"/>
</dbReference>
<comment type="subcellular location">
    <subcellularLocation>
        <location evidence="2 12">Cell inner membrane</location>
        <topology evidence="2 12">Single-pass membrane protein</topology>
    </subcellularLocation>
</comment>
<keyword evidence="6 12" id="KW-1003">Cell membrane</keyword>
<evidence type="ECO:0000256" key="3">
    <source>
        <dbReference type="ARBA" id="ARBA00008741"/>
    </source>
</evidence>
<evidence type="ECO:0000313" key="13">
    <source>
        <dbReference type="EMBL" id="NJP00994.1"/>
    </source>
</evidence>
<evidence type="ECO:0000256" key="6">
    <source>
        <dbReference type="ARBA" id="ARBA00022475"/>
    </source>
</evidence>
<keyword evidence="9 12" id="KW-0201">Cytochrome c-type biogenesis</keyword>
<evidence type="ECO:0000256" key="4">
    <source>
        <dbReference type="ARBA" id="ARBA00016461"/>
    </source>
</evidence>
<keyword evidence="11 12" id="KW-0472">Membrane</keyword>
<evidence type="ECO:0000256" key="7">
    <source>
        <dbReference type="ARBA" id="ARBA00022519"/>
    </source>
</evidence>
<dbReference type="PANTHER" id="PTHR37531">
    <property type="entry name" value="HEME EXPORTER PROTEIN D"/>
    <property type="match status" value="1"/>
</dbReference>
<keyword evidence="5 12" id="KW-0813">Transport</keyword>
<name>A0ABX0YFL6_9PSED</name>
<feature type="transmembrane region" description="Helical" evidence="12">
    <location>
        <begin position="17"/>
        <end position="36"/>
    </location>
</feature>
<dbReference type="Proteomes" id="UP000746535">
    <property type="component" value="Unassembled WGS sequence"/>
</dbReference>
<dbReference type="InterPro" id="IPR052075">
    <property type="entry name" value="Heme_exporter_D"/>
</dbReference>
<evidence type="ECO:0000256" key="5">
    <source>
        <dbReference type="ARBA" id="ARBA00022448"/>
    </source>
</evidence>
<comment type="similarity">
    <text evidence="3 12">Belongs to the CcmD/CycX/HelD family.</text>
</comment>
<keyword evidence="14" id="KW-1185">Reference proteome</keyword>
<evidence type="ECO:0000256" key="12">
    <source>
        <dbReference type="RuleBase" id="RU363101"/>
    </source>
</evidence>
<organism evidence="13 14">
    <name type="scientific">Pseudomonas quercus</name>
    <dbReference type="NCBI Taxonomy" id="2722792"/>
    <lineage>
        <taxon>Bacteria</taxon>
        <taxon>Pseudomonadati</taxon>
        <taxon>Pseudomonadota</taxon>
        <taxon>Gammaproteobacteria</taxon>
        <taxon>Pseudomonadales</taxon>
        <taxon>Pseudomonadaceae</taxon>
        <taxon>Pseudomonas</taxon>
    </lineage>
</organism>
<reference evidence="13 14" key="1">
    <citation type="submission" date="2020-03" db="EMBL/GenBank/DDBJ databases">
        <authorList>
            <person name="Wang L."/>
            <person name="He N."/>
            <person name="Li Y."/>
            <person name="Fang Y."/>
            <person name="Zhang F."/>
        </authorList>
    </citation>
    <scope>NUCLEOTIDE SEQUENCE [LARGE SCALE GENOMIC DNA]</scope>
    <source>
        <strain evidence="14">hsmgli-8</strain>
    </source>
</reference>
<keyword evidence="7 12" id="KW-0997">Cell inner membrane</keyword>
<comment type="caution">
    <text evidence="13">The sequence shown here is derived from an EMBL/GenBank/DDBJ whole genome shotgun (WGS) entry which is preliminary data.</text>
</comment>
<evidence type="ECO:0000256" key="8">
    <source>
        <dbReference type="ARBA" id="ARBA00022692"/>
    </source>
</evidence>
<evidence type="ECO:0000313" key="14">
    <source>
        <dbReference type="Proteomes" id="UP000746535"/>
    </source>
</evidence>
<evidence type="ECO:0000256" key="1">
    <source>
        <dbReference type="ARBA" id="ARBA00002442"/>
    </source>
</evidence>
<dbReference type="Pfam" id="PF04995">
    <property type="entry name" value="CcmD"/>
    <property type="match status" value="1"/>
</dbReference>
<dbReference type="RefSeq" id="WP_168083574.1">
    <property type="nucleotide sequence ID" value="NZ_JAAVJI010000004.1"/>
</dbReference>
<evidence type="ECO:0000256" key="2">
    <source>
        <dbReference type="ARBA" id="ARBA00004377"/>
    </source>
</evidence>